<evidence type="ECO:0000313" key="1">
    <source>
        <dbReference type="EMBL" id="GES36090.1"/>
    </source>
</evidence>
<comment type="caution">
    <text evidence="1">The sequence shown here is derived from an EMBL/GenBank/DDBJ whole genome shotgun (WGS) entry which is preliminary data.</text>
</comment>
<sequence>MRVSDMLTTWMLLGAFVTAALVIRYLNTASDRPTARAPLRYVRRPPVPPSGIPVVRYCSPAPAAERTRRQFPSADDDVLLLIAVG</sequence>
<organism evidence="1 2">
    <name type="scientific">Rhodococcus aetherivorans</name>
    <dbReference type="NCBI Taxonomy" id="191292"/>
    <lineage>
        <taxon>Bacteria</taxon>
        <taxon>Bacillati</taxon>
        <taxon>Actinomycetota</taxon>
        <taxon>Actinomycetes</taxon>
        <taxon>Mycobacteriales</taxon>
        <taxon>Nocardiaceae</taxon>
        <taxon>Rhodococcus</taxon>
    </lineage>
</organism>
<evidence type="ECO:0000313" key="2">
    <source>
        <dbReference type="Proteomes" id="UP000325466"/>
    </source>
</evidence>
<dbReference type="Proteomes" id="UP000325466">
    <property type="component" value="Unassembled WGS sequence"/>
</dbReference>
<keyword evidence="2" id="KW-1185">Reference proteome</keyword>
<reference evidence="1 2" key="1">
    <citation type="journal article" date="2018" name="Biodegradation">
        <title>1,4-Dioxane degradation characteristics of Rhodococcus aetherivorans JCM 14343.</title>
        <authorList>
            <person name="Inoue D."/>
            <person name="Tsunoda T."/>
            <person name="Yamamoto N."/>
            <person name="Ike M."/>
            <person name="Sei K."/>
        </authorList>
    </citation>
    <scope>NUCLEOTIDE SEQUENCE [LARGE SCALE GENOMIC DNA]</scope>
    <source>
        <strain evidence="1 2">JCM 14343</strain>
    </source>
</reference>
<protein>
    <recommendedName>
        <fullName evidence="3">Secreted protein</fullName>
    </recommendedName>
</protein>
<evidence type="ECO:0008006" key="3">
    <source>
        <dbReference type="Google" id="ProtNLM"/>
    </source>
</evidence>
<name>A0ABQ0YHS1_9NOCA</name>
<gene>
    <name evidence="1" type="ORF">RAJCM14343_1339</name>
</gene>
<accession>A0ABQ0YHS1</accession>
<proteinExistence type="predicted"/>
<dbReference type="EMBL" id="BLAH01000043">
    <property type="protein sequence ID" value="GES36090.1"/>
    <property type="molecule type" value="Genomic_DNA"/>
</dbReference>